<evidence type="ECO:0000313" key="1">
    <source>
        <dbReference type="EMBL" id="KAJ4715742.1"/>
    </source>
</evidence>
<accession>A0ACC1XXV5</accession>
<evidence type="ECO:0000313" key="2">
    <source>
        <dbReference type="Proteomes" id="UP001164539"/>
    </source>
</evidence>
<sequence length="311" mass="35209">MVCPIIVEDLNPPRQMFVQMLCEEQDFFLKIADFIKGIGLTILMRVMESRSDKIWARFYIEANYDITRIEILMSLVRFHEQTISSQTWDAESDYTLSRVRSSSMLNSTSMFSPNWVSDYGDYLPDGLDRVNFSLSKFPLEVTQDYFPDVLDWGNLEAMPDDAFKCIATSLESRPFHPSLSSTQCDILGNIPKQGNEIVGTHSTNSFGEGKEFDTHLPIRGELQTSEDDSSLLCNSAHNLTSSSFEQEVSCDDFFNSIESCRAHPEKFLSTNDIGEWKESGSQLPTQGELHVRSSCISVSFSNFKEVCVNSP</sequence>
<dbReference type="Proteomes" id="UP001164539">
    <property type="component" value="Chromosome 7"/>
</dbReference>
<gene>
    <name evidence="1" type="ORF">OWV82_014065</name>
</gene>
<dbReference type="EMBL" id="CM051400">
    <property type="protein sequence ID" value="KAJ4715742.1"/>
    <property type="molecule type" value="Genomic_DNA"/>
</dbReference>
<organism evidence="1 2">
    <name type="scientific">Melia azedarach</name>
    <name type="common">Chinaberry tree</name>
    <dbReference type="NCBI Taxonomy" id="155640"/>
    <lineage>
        <taxon>Eukaryota</taxon>
        <taxon>Viridiplantae</taxon>
        <taxon>Streptophyta</taxon>
        <taxon>Embryophyta</taxon>
        <taxon>Tracheophyta</taxon>
        <taxon>Spermatophyta</taxon>
        <taxon>Magnoliopsida</taxon>
        <taxon>eudicotyledons</taxon>
        <taxon>Gunneridae</taxon>
        <taxon>Pentapetalae</taxon>
        <taxon>rosids</taxon>
        <taxon>malvids</taxon>
        <taxon>Sapindales</taxon>
        <taxon>Meliaceae</taxon>
        <taxon>Melia</taxon>
    </lineage>
</organism>
<reference evidence="1 2" key="1">
    <citation type="journal article" date="2023" name="Science">
        <title>Complex scaffold remodeling in plant triterpene biosynthesis.</title>
        <authorList>
            <person name="De La Pena R."/>
            <person name="Hodgson H."/>
            <person name="Liu J.C."/>
            <person name="Stephenson M.J."/>
            <person name="Martin A.C."/>
            <person name="Owen C."/>
            <person name="Harkess A."/>
            <person name="Leebens-Mack J."/>
            <person name="Jimenez L.E."/>
            <person name="Osbourn A."/>
            <person name="Sattely E.S."/>
        </authorList>
    </citation>
    <scope>NUCLEOTIDE SEQUENCE [LARGE SCALE GENOMIC DNA]</scope>
    <source>
        <strain evidence="2">cv. JPN11</strain>
        <tissue evidence="1">Leaf</tissue>
    </source>
</reference>
<proteinExistence type="predicted"/>
<protein>
    <submittedName>
        <fullName evidence="1">Transcription factor LHW</fullName>
    </submittedName>
</protein>
<name>A0ACC1XXV5_MELAZ</name>
<keyword evidence="2" id="KW-1185">Reference proteome</keyword>
<comment type="caution">
    <text evidence="1">The sequence shown here is derived from an EMBL/GenBank/DDBJ whole genome shotgun (WGS) entry which is preliminary data.</text>
</comment>